<dbReference type="RefSeq" id="WP_014111036.1">
    <property type="nucleotide sequence ID" value="NC_016043.1"/>
</dbReference>
<dbReference type="EMBL" id="CP003059">
    <property type="protein sequence ID" value="AEP36138.1"/>
    <property type="molecule type" value="Genomic_DNA"/>
</dbReference>
<keyword evidence="3" id="KW-0963">Cytoplasm</keyword>
<protein>
    <recommendedName>
        <fullName evidence="3">Co-chaperonin GroES</fullName>
    </recommendedName>
    <alternativeName>
        <fullName evidence="3">10 kDa chaperonin</fullName>
    </alternativeName>
    <alternativeName>
        <fullName evidence="3">Chaperonin-10</fullName>
        <shortName evidence="3">Cpn10</shortName>
    </alternativeName>
</protein>
<keyword evidence="6" id="KW-1185">Reference proteome</keyword>
<proteinExistence type="inferred from homology"/>
<dbReference type="GO" id="GO:0046872">
    <property type="term" value="F:metal ion binding"/>
    <property type="evidence" value="ECO:0007669"/>
    <property type="project" value="TreeGrafter"/>
</dbReference>
<dbReference type="HOGENOM" id="CLU_132825_1_0_4"/>
<comment type="subcellular location">
    <subcellularLocation>
        <location evidence="3">Cytoplasm</location>
    </subcellularLocation>
</comment>
<dbReference type="CDD" id="cd00320">
    <property type="entry name" value="cpn10"/>
    <property type="match status" value="1"/>
</dbReference>
<dbReference type="PANTHER" id="PTHR10772">
    <property type="entry name" value="10 KDA HEAT SHOCK PROTEIN"/>
    <property type="match status" value="1"/>
</dbReference>
<comment type="function">
    <text evidence="3 4">Together with the chaperonin GroEL, plays an essential role in assisting protein folding. The GroEL-GroES system forms a nano-cage that allows encapsulation of the non-native substrate proteins and provides a physical environment optimized to promote and accelerate protein folding. GroES binds to the apical surface of the GroEL ring, thereby capping the opening of the GroEL channel.</text>
</comment>
<dbReference type="PRINTS" id="PR00297">
    <property type="entry name" value="CHAPERONIN10"/>
</dbReference>
<reference key="1">
    <citation type="submission" date="2011-09" db="EMBL/GenBank/DDBJ databases">
        <title>Genomic characterization of the Taylorella genus.</title>
        <authorList>
            <person name="Hebert L."/>
            <person name="Moumen B."/>
            <person name="Pons N."/>
            <person name="Duquesne F."/>
            <person name="Breuil M.-F."/>
            <person name="Goux D."/>
            <person name="Batto J.-M."/>
            <person name="Renault P."/>
            <person name="Laugier C."/>
            <person name="Petry S."/>
        </authorList>
    </citation>
    <scope>NUCLEOTIDE SEQUENCE</scope>
    <source>
        <strain>MCE3</strain>
    </source>
</reference>
<dbReference type="Proteomes" id="UP000009284">
    <property type="component" value="Chromosome"/>
</dbReference>
<dbReference type="GO" id="GO:0005524">
    <property type="term" value="F:ATP binding"/>
    <property type="evidence" value="ECO:0007669"/>
    <property type="project" value="InterPro"/>
</dbReference>
<organism evidence="5 6">
    <name type="scientific">Taylorella asinigenitalis (strain MCE3)</name>
    <dbReference type="NCBI Taxonomy" id="1008459"/>
    <lineage>
        <taxon>Bacteria</taxon>
        <taxon>Pseudomonadati</taxon>
        <taxon>Pseudomonadota</taxon>
        <taxon>Betaproteobacteria</taxon>
        <taxon>Burkholderiales</taxon>
        <taxon>Alcaligenaceae</taxon>
        <taxon>Taylorella</taxon>
    </lineage>
</organism>
<evidence type="ECO:0000313" key="5">
    <source>
        <dbReference type="EMBL" id="AEP36138.1"/>
    </source>
</evidence>
<comment type="subunit">
    <text evidence="3">Heptamer of 7 subunits arranged in a ring. Interacts with the chaperonin GroEL.</text>
</comment>
<accession>G4QCK8</accession>
<keyword evidence="2 3" id="KW-0143">Chaperone</keyword>
<dbReference type="Pfam" id="PF00166">
    <property type="entry name" value="Cpn10"/>
    <property type="match status" value="1"/>
</dbReference>
<dbReference type="SUPFAM" id="SSF50129">
    <property type="entry name" value="GroES-like"/>
    <property type="match status" value="1"/>
</dbReference>
<reference evidence="5 6" key="2">
    <citation type="journal article" date="2012" name="PLoS ONE">
        <title>Genomic characterization of the taylorella genus.</title>
        <authorList>
            <person name="Hebert L."/>
            <person name="Moumen B."/>
            <person name="Pons N."/>
            <person name="Duquesne F."/>
            <person name="Breuil M.F."/>
            <person name="Goux D."/>
            <person name="Batto J.M."/>
            <person name="Laugier C."/>
            <person name="Renault P."/>
            <person name="Petry S."/>
        </authorList>
    </citation>
    <scope>NUCLEOTIDE SEQUENCE [LARGE SCALE GENOMIC DNA]</scope>
    <source>
        <strain evidence="5 6">MCE3</strain>
    </source>
</reference>
<dbReference type="HAMAP" id="MF_00580">
    <property type="entry name" value="CH10"/>
    <property type="match status" value="1"/>
</dbReference>
<keyword evidence="5" id="KW-0346">Stress response</keyword>
<dbReference type="GO" id="GO:0005737">
    <property type="term" value="C:cytoplasm"/>
    <property type="evidence" value="ECO:0007669"/>
    <property type="project" value="UniProtKB-SubCell"/>
</dbReference>
<dbReference type="GO" id="GO:0051087">
    <property type="term" value="F:protein-folding chaperone binding"/>
    <property type="evidence" value="ECO:0007669"/>
    <property type="project" value="TreeGrafter"/>
</dbReference>
<dbReference type="KEGG" id="tas:TASI_0357"/>
<dbReference type="PANTHER" id="PTHR10772:SF58">
    <property type="entry name" value="CO-CHAPERONIN GROES"/>
    <property type="match status" value="1"/>
</dbReference>
<dbReference type="eggNOG" id="COG0234">
    <property type="taxonomic scope" value="Bacteria"/>
</dbReference>
<dbReference type="InterPro" id="IPR037124">
    <property type="entry name" value="Chaperonin_GroES_sf"/>
</dbReference>
<comment type="similarity">
    <text evidence="1 3 4">Belongs to the GroES chaperonin family.</text>
</comment>
<dbReference type="Gene3D" id="2.30.33.40">
    <property type="entry name" value="GroES chaperonin"/>
    <property type="match status" value="1"/>
</dbReference>
<dbReference type="GO" id="GO:0044183">
    <property type="term" value="F:protein folding chaperone"/>
    <property type="evidence" value="ECO:0007669"/>
    <property type="project" value="InterPro"/>
</dbReference>
<evidence type="ECO:0000256" key="3">
    <source>
        <dbReference type="HAMAP-Rule" id="MF_00580"/>
    </source>
</evidence>
<evidence type="ECO:0000313" key="6">
    <source>
        <dbReference type="Proteomes" id="UP000009284"/>
    </source>
</evidence>
<dbReference type="AlphaFoldDB" id="G4QCK8"/>
<dbReference type="NCBIfam" id="NF001533">
    <property type="entry name" value="PRK00364.2-4"/>
    <property type="match status" value="1"/>
</dbReference>
<dbReference type="NCBIfam" id="NF001527">
    <property type="entry name" value="PRK00364.1-2"/>
    <property type="match status" value="1"/>
</dbReference>
<dbReference type="STRING" id="1008459.TASI_0357"/>
<name>G4QCK8_TAYAM</name>
<evidence type="ECO:0000256" key="4">
    <source>
        <dbReference type="RuleBase" id="RU000535"/>
    </source>
</evidence>
<dbReference type="InterPro" id="IPR020818">
    <property type="entry name" value="Chaperonin_GroES"/>
</dbReference>
<sequence>MALRPLQNLVVIKRVDNKKTTESGIILAGSAEEKQDIGEVVAVGPGRKSESGQLISVDLKVGDRVLFGKYAGQAVKMDGEEFLVIRDEEILAVVE</sequence>
<evidence type="ECO:0000256" key="2">
    <source>
        <dbReference type="ARBA" id="ARBA00023186"/>
    </source>
</evidence>
<dbReference type="OrthoDB" id="9806791at2"/>
<dbReference type="GO" id="GO:0051082">
    <property type="term" value="F:unfolded protein binding"/>
    <property type="evidence" value="ECO:0007669"/>
    <property type="project" value="TreeGrafter"/>
</dbReference>
<dbReference type="NCBIfam" id="NF001531">
    <property type="entry name" value="PRK00364.2-2"/>
    <property type="match status" value="1"/>
</dbReference>
<dbReference type="InterPro" id="IPR011032">
    <property type="entry name" value="GroES-like_sf"/>
</dbReference>
<evidence type="ECO:0000256" key="1">
    <source>
        <dbReference type="ARBA" id="ARBA00006975"/>
    </source>
</evidence>
<dbReference type="SMART" id="SM00883">
    <property type="entry name" value="Cpn10"/>
    <property type="match status" value="1"/>
</dbReference>
<dbReference type="FunFam" id="2.30.33.40:FF:000001">
    <property type="entry name" value="10 kDa chaperonin"/>
    <property type="match status" value="1"/>
</dbReference>
<gene>
    <name evidence="3" type="primary">groES</name>
    <name evidence="3" type="synonym">groS</name>
    <name evidence="5" type="ordered locus">TASI_0357</name>
</gene>